<keyword evidence="9" id="KW-1185">Reference proteome</keyword>
<keyword evidence="6" id="KW-0732">Signal</keyword>
<feature type="signal peptide" evidence="6">
    <location>
        <begin position="1"/>
        <end position="20"/>
    </location>
</feature>
<evidence type="ECO:0000313" key="8">
    <source>
        <dbReference type="EMBL" id="NVO31922.1"/>
    </source>
</evidence>
<comment type="catalytic activity">
    <reaction evidence="1 4 5">
        <text>[protein]-peptidylproline (omega=180) = [protein]-peptidylproline (omega=0)</text>
        <dbReference type="Rhea" id="RHEA:16237"/>
        <dbReference type="Rhea" id="RHEA-COMP:10747"/>
        <dbReference type="Rhea" id="RHEA-COMP:10748"/>
        <dbReference type="ChEBI" id="CHEBI:83833"/>
        <dbReference type="ChEBI" id="CHEBI:83834"/>
        <dbReference type="EC" id="5.2.1.8"/>
    </reaction>
</comment>
<evidence type="ECO:0000256" key="1">
    <source>
        <dbReference type="ARBA" id="ARBA00000971"/>
    </source>
</evidence>
<dbReference type="EMBL" id="JABKAU010000020">
    <property type="protein sequence ID" value="NVO31922.1"/>
    <property type="molecule type" value="Genomic_DNA"/>
</dbReference>
<dbReference type="PANTHER" id="PTHR10516:SF443">
    <property type="entry name" value="FK506-BINDING PROTEIN 59-RELATED"/>
    <property type="match status" value="1"/>
</dbReference>
<dbReference type="PROSITE" id="PS50059">
    <property type="entry name" value="FKBP_PPIASE"/>
    <property type="match status" value="1"/>
</dbReference>
<feature type="chain" id="PRO_5030653344" description="Peptidyl-prolyl cis-trans isomerase" evidence="6">
    <location>
        <begin position="21"/>
        <end position="163"/>
    </location>
</feature>
<evidence type="ECO:0000256" key="2">
    <source>
        <dbReference type="ARBA" id="ARBA00023110"/>
    </source>
</evidence>
<dbReference type="Proteomes" id="UP000565521">
    <property type="component" value="Unassembled WGS sequence"/>
</dbReference>
<dbReference type="AlphaFoldDB" id="A0A7Y7PQM2"/>
<dbReference type="RefSeq" id="WP_176908815.1">
    <property type="nucleotide sequence ID" value="NZ_JABKAU010000020.1"/>
</dbReference>
<dbReference type="PANTHER" id="PTHR10516">
    <property type="entry name" value="PEPTIDYL-PROLYL CIS-TRANS ISOMERASE"/>
    <property type="match status" value="1"/>
</dbReference>
<comment type="caution">
    <text evidence="8">The sequence shown here is derived from an EMBL/GenBank/DDBJ whole genome shotgun (WGS) entry which is preliminary data.</text>
</comment>
<dbReference type="Pfam" id="PF00254">
    <property type="entry name" value="FKBP_C"/>
    <property type="match status" value="1"/>
</dbReference>
<evidence type="ECO:0000313" key="9">
    <source>
        <dbReference type="Proteomes" id="UP000565521"/>
    </source>
</evidence>
<dbReference type="PROSITE" id="PS51257">
    <property type="entry name" value="PROKAR_LIPOPROTEIN"/>
    <property type="match status" value="1"/>
</dbReference>
<evidence type="ECO:0000256" key="3">
    <source>
        <dbReference type="ARBA" id="ARBA00023235"/>
    </source>
</evidence>
<evidence type="ECO:0000256" key="4">
    <source>
        <dbReference type="PROSITE-ProRule" id="PRU00277"/>
    </source>
</evidence>
<reference evidence="8 9" key="1">
    <citation type="submission" date="2020-05" db="EMBL/GenBank/DDBJ databases">
        <title>Hymenobacter terrestris sp. nov. and Hymenobacter lapidiphilus sp. nov., isolated from regoliths in Antarctica.</title>
        <authorList>
            <person name="Sedlacek I."/>
            <person name="Pantucek R."/>
            <person name="Zeman M."/>
            <person name="Holochova P."/>
            <person name="Kralova S."/>
            <person name="Stankova E."/>
            <person name="Sedo O."/>
            <person name="Micenkova L."/>
            <person name="Svec P."/>
            <person name="Gupta V."/>
            <person name="Sood U."/>
            <person name="Korpole U.S."/>
            <person name="Lal R."/>
        </authorList>
    </citation>
    <scope>NUCLEOTIDE SEQUENCE [LARGE SCALE GENOMIC DNA]</scope>
    <source>
        <strain evidence="8 9">P5342</strain>
    </source>
</reference>
<gene>
    <name evidence="8" type="ORF">HW554_11920</name>
</gene>
<comment type="similarity">
    <text evidence="5">Belongs to the FKBP-type PPIase family.</text>
</comment>
<name>A0A7Y7PQM2_9BACT</name>
<dbReference type="EC" id="5.2.1.8" evidence="5"/>
<evidence type="ECO:0000256" key="6">
    <source>
        <dbReference type="SAM" id="SignalP"/>
    </source>
</evidence>
<dbReference type="GO" id="GO:0003755">
    <property type="term" value="F:peptidyl-prolyl cis-trans isomerase activity"/>
    <property type="evidence" value="ECO:0007669"/>
    <property type="project" value="UniProtKB-UniRule"/>
</dbReference>
<keyword evidence="3 4" id="KW-0413">Isomerase</keyword>
<dbReference type="InterPro" id="IPR046357">
    <property type="entry name" value="PPIase_dom_sf"/>
</dbReference>
<evidence type="ECO:0000259" key="7">
    <source>
        <dbReference type="PROSITE" id="PS50059"/>
    </source>
</evidence>
<protein>
    <recommendedName>
        <fullName evidence="5">Peptidyl-prolyl cis-trans isomerase</fullName>
        <ecNumber evidence="5">5.2.1.8</ecNumber>
    </recommendedName>
</protein>
<accession>A0A7Y7PQM2</accession>
<sequence length="163" mass="17888">MNFRLSLLPFFLLTLLFAFGACKKDDKDETAPDFAERDEQLITDYIQANNLTGFVRDTTMFVFVTKTGTGALPKKGQTIIVKYKGSTLDGQVFDETKESTIGFPFVLGAGQVIKGWDRAFKQFNKGTKAILLIPSGLAYGSTATGSIPANSVLRFDVEVVNIK</sequence>
<evidence type="ECO:0000256" key="5">
    <source>
        <dbReference type="RuleBase" id="RU003915"/>
    </source>
</evidence>
<proteinExistence type="inferred from homology"/>
<dbReference type="Gene3D" id="3.10.50.40">
    <property type="match status" value="1"/>
</dbReference>
<keyword evidence="2 4" id="KW-0697">Rotamase</keyword>
<feature type="domain" description="PPIase FKBP-type" evidence="7">
    <location>
        <begin position="76"/>
        <end position="163"/>
    </location>
</feature>
<dbReference type="SUPFAM" id="SSF54534">
    <property type="entry name" value="FKBP-like"/>
    <property type="match status" value="1"/>
</dbReference>
<organism evidence="8 9">
    <name type="scientific">Hymenobacter lapidiphilus</name>
    <dbReference type="NCBI Taxonomy" id="2608003"/>
    <lineage>
        <taxon>Bacteria</taxon>
        <taxon>Pseudomonadati</taxon>
        <taxon>Bacteroidota</taxon>
        <taxon>Cytophagia</taxon>
        <taxon>Cytophagales</taxon>
        <taxon>Hymenobacteraceae</taxon>
        <taxon>Hymenobacter</taxon>
    </lineage>
</organism>
<dbReference type="InterPro" id="IPR050689">
    <property type="entry name" value="FKBP-type_PPIase"/>
</dbReference>
<dbReference type="InterPro" id="IPR001179">
    <property type="entry name" value="PPIase_FKBP_dom"/>
</dbReference>